<evidence type="ECO:0000256" key="9">
    <source>
        <dbReference type="SAM" id="SignalP"/>
    </source>
</evidence>
<evidence type="ECO:0000256" key="5">
    <source>
        <dbReference type="ARBA" id="ARBA00022801"/>
    </source>
</evidence>
<keyword evidence="6" id="KW-0862">Zinc</keyword>
<reference evidence="11" key="1">
    <citation type="submission" date="2020-07" db="EMBL/GenBank/DDBJ databases">
        <title>Huge and variable diversity of episymbiotic CPR bacteria and DPANN archaea in groundwater ecosystems.</title>
        <authorList>
            <person name="He C.Y."/>
            <person name="Keren R."/>
            <person name="Whittaker M."/>
            <person name="Farag I.F."/>
            <person name="Doudna J."/>
            <person name="Cate J.H.D."/>
            <person name="Banfield J.F."/>
        </authorList>
    </citation>
    <scope>NUCLEOTIDE SEQUENCE</scope>
    <source>
        <strain evidence="11">NC_groundwater_928_Pr1_S-0.2um_72_17</strain>
    </source>
</reference>
<organism evidence="11 12">
    <name type="scientific">Eiseniibacteriota bacterium</name>
    <dbReference type="NCBI Taxonomy" id="2212470"/>
    <lineage>
        <taxon>Bacteria</taxon>
        <taxon>Candidatus Eiseniibacteriota</taxon>
    </lineage>
</organism>
<evidence type="ECO:0000256" key="2">
    <source>
        <dbReference type="ARBA" id="ARBA00022670"/>
    </source>
</evidence>
<dbReference type="InterPro" id="IPR024079">
    <property type="entry name" value="MetalloPept_cat_dom_sf"/>
</dbReference>
<keyword evidence="7 11" id="KW-0482">Metalloprotease</keyword>
<comment type="caution">
    <text evidence="11">The sequence shown here is derived from an EMBL/GenBank/DDBJ whole genome shotgun (WGS) entry which is preliminary data.</text>
</comment>
<dbReference type="Proteomes" id="UP000807850">
    <property type="component" value="Unassembled WGS sequence"/>
</dbReference>
<dbReference type="EMBL" id="JACQAY010000015">
    <property type="protein sequence ID" value="MBI3538698.1"/>
    <property type="molecule type" value="Genomic_DNA"/>
</dbReference>
<feature type="chain" id="PRO_5039286128" evidence="9">
    <location>
        <begin position="22"/>
        <end position="341"/>
    </location>
</feature>
<name>A0A9D6L8N7_UNCEI</name>
<evidence type="ECO:0000313" key="12">
    <source>
        <dbReference type="Proteomes" id="UP000807850"/>
    </source>
</evidence>
<keyword evidence="3" id="KW-0479">Metal-binding</keyword>
<evidence type="ECO:0000256" key="3">
    <source>
        <dbReference type="ARBA" id="ARBA00022723"/>
    </source>
</evidence>
<comment type="similarity">
    <text evidence="1">Belongs to the peptidase M43B family.</text>
</comment>
<evidence type="ECO:0000313" key="11">
    <source>
        <dbReference type="EMBL" id="MBI3538698.1"/>
    </source>
</evidence>
<evidence type="ECO:0000256" key="7">
    <source>
        <dbReference type="ARBA" id="ARBA00023049"/>
    </source>
</evidence>
<evidence type="ECO:0000259" key="10">
    <source>
        <dbReference type="Pfam" id="PF05572"/>
    </source>
</evidence>
<keyword evidence="5" id="KW-0378">Hydrolase</keyword>
<keyword evidence="8" id="KW-1015">Disulfide bond</keyword>
<feature type="domain" description="Peptidase M43 pregnancy-associated plasma-A" evidence="10">
    <location>
        <begin position="216"/>
        <end position="300"/>
    </location>
</feature>
<dbReference type="Pfam" id="PF05572">
    <property type="entry name" value="Peptidase_M43"/>
    <property type="match status" value="1"/>
</dbReference>
<dbReference type="PANTHER" id="PTHR47466:SF1">
    <property type="entry name" value="METALLOPROTEASE MEP1 (AFU_ORTHOLOGUE AFUA_1G07730)-RELATED"/>
    <property type="match status" value="1"/>
</dbReference>
<keyword evidence="2" id="KW-0645">Protease</keyword>
<accession>A0A9D6L8N7</accession>
<gene>
    <name evidence="11" type="ORF">HY076_00285</name>
</gene>
<dbReference type="SUPFAM" id="SSF55486">
    <property type="entry name" value="Metalloproteases ('zincins'), catalytic domain"/>
    <property type="match status" value="1"/>
</dbReference>
<feature type="non-terminal residue" evidence="11">
    <location>
        <position position="341"/>
    </location>
</feature>
<dbReference type="GO" id="GO:0008237">
    <property type="term" value="F:metallopeptidase activity"/>
    <property type="evidence" value="ECO:0007669"/>
    <property type="project" value="UniProtKB-KW"/>
</dbReference>
<dbReference type="PANTHER" id="PTHR47466">
    <property type="match status" value="1"/>
</dbReference>
<proteinExistence type="inferred from homology"/>
<keyword evidence="4 9" id="KW-0732">Signal</keyword>
<dbReference type="Gene3D" id="3.40.390.10">
    <property type="entry name" value="Collagenase (Catalytic Domain)"/>
    <property type="match status" value="1"/>
</dbReference>
<evidence type="ECO:0000256" key="1">
    <source>
        <dbReference type="ARBA" id="ARBA00008721"/>
    </source>
</evidence>
<dbReference type="GO" id="GO:0046872">
    <property type="term" value="F:metal ion binding"/>
    <property type="evidence" value="ECO:0007669"/>
    <property type="project" value="UniProtKB-KW"/>
</dbReference>
<sequence>MHRRALILTIALALAAGSAAAADDPRRVPDLLRADLNGAAVSRVVIPDVLLGAAGIAHAQRNCGTPSPLPSELESVRSSVQRFSQENATRAPGGTVRIAFHVITGGGLGNVSDAQIAEQVRVLNRDYSGSGYRFELASVDRTEDKAWFKMTPGTGKEKAAKQALAIDPAHRLNLYTCAPGQNLLGWAYFPWSAPESNVIHGVVIHFESLPGGVAPYDLGKTATHEIGHYLGLLHTFQGGCVPPGDEVDDTPFEASPAFGCQIGRNTCPQPGDDPIHNYMDYSDDACLTEFTAGQVARSQSIIPVYRPSLFEPAAAIAAAREAPALLTDNEPEDGRVLAYRG</sequence>
<evidence type="ECO:0000256" key="6">
    <source>
        <dbReference type="ARBA" id="ARBA00022833"/>
    </source>
</evidence>
<evidence type="ECO:0000256" key="8">
    <source>
        <dbReference type="ARBA" id="ARBA00023157"/>
    </source>
</evidence>
<evidence type="ECO:0000256" key="4">
    <source>
        <dbReference type="ARBA" id="ARBA00022729"/>
    </source>
</evidence>
<dbReference type="AlphaFoldDB" id="A0A9D6L8N7"/>
<dbReference type="GO" id="GO:0006508">
    <property type="term" value="P:proteolysis"/>
    <property type="evidence" value="ECO:0007669"/>
    <property type="project" value="UniProtKB-KW"/>
</dbReference>
<feature type="signal peptide" evidence="9">
    <location>
        <begin position="1"/>
        <end position="21"/>
    </location>
</feature>
<protein>
    <submittedName>
        <fullName evidence="11">Zinc metalloprotease</fullName>
    </submittedName>
</protein>
<dbReference type="InterPro" id="IPR008754">
    <property type="entry name" value="Peptidase_M43"/>
</dbReference>
<dbReference type="CDD" id="cd04275">
    <property type="entry name" value="ZnMc_pappalysin_like"/>
    <property type="match status" value="1"/>
</dbReference>